<reference evidence="3 4" key="1">
    <citation type="journal article" date="2023" name="Arcadia Sci">
        <title>De novo assembly of a long-read Amblyomma americanum tick genome.</title>
        <authorList>
            <person name="Chou S."/>
            <person name="Poskanzer K.E."/>
            <person name="Rollins M."/>
            <person name="Thuy-Boun P.S."/>
        </authorList>
    </citation>
    <scope>NUCLEOTIDE SEQUENCE [LARGE SCALE GENOMIC DNA]</scope>
    <source>
        <strain evidence="3">F_SG_1</strain>
        <tissue evidence="3">Salivary glands</tissue>
    </source>
</reference>
<dbReference type="SMART" id="SM00737">
    <property type="entry name" value="ML"/>
    <property type="match status" value="1"/>
</dbReference>
<gene>
    <name evidence="3" type="ORF">V5799_004406</name>
</gene>
<dbReference type="InterPro" id="IPR003172">
    <property type="entry name" value="ML_dom"/>
</dbReference>
<evidence type="ECO:0000313" key="4">
    <source>
        <dbReference type="Proteomes" id="UP001321473"/>
    </source>
</evidence>
<protein>
    <recommendedName>
        <fullName evidence="2">MD-2-related lipid-recognition domain-containing protein</fullName>
    </recommendedName>
</protein>
<feature type="chain" id="PRO_5043022352" description="MD-2-related lipid-recognition domain-containing protein" evidence="1">
    <location>
        <begin position="23"/>
        <end position="154"/>
    </location>
</feature>
<dbReference type="Proteomes" id="UP001321473">
    <property type="component" value="Unassembled WGS sequence"/>
</dbReference>
<dbReference type="InterPro" id="IPR014756">
    <property type="entry name" value="Ig_E-set"/>
</dbReference>
<evidence type="ECO:0000259" key="2">
    <source>
        <dbReference type="SMART" id="SM00737"/>
    </source>
</evidence>
<feature type="signal peptide" evidence="1">
    <location>
        <begin position="1"/>
        <end position="22"/>
    </location>
</feature>
<accession>A0AAQ4D682</accession>
<organism evidence="3 4">
    <name type="scientific">Amblyomma americanum</name>
    <name type="common">Lone star tick</name>
    <dbReference type="NCBI Taxonomy" id="6943"/>
    <lineage>
        <taxon>Eukaryota</taxon>
        <taxon>Metazoa</taxon>
        <taxon>Ecdysozoa</taxon>
        <taxon>Arthropoda</taxon>
        <taxon>Chelicerata</taxon>
        <taxon>Arachnida</taxon>
        <taxon>Acari</taxon>
        <taxon>Parasitiformes</taxon>
        <taxon>Ixodida</taxon>
        <taxon>Ixodoidea</taxon>
        <taxon>Ixodidae</taxon>
        <taxon>Amblyomminae</taxon>
        <taxon>Amblyomma</taxon>
    </lineage>
</organism>
<dbReference type="EMBL" id="JARKHS020034622">
    <property type="protein sequence ID" value="KAK8757972.1"/>
    <property type="molecule type" value="Genomic_DNA"/>
</dbReference>
<evidence type="ECO:0000313" key="3">
    <source>
        <dbReference type="EMBL" id="KAK8757972.1"/>
    </source>
</evidence>
<sequence>MHRYAKTVSALVLLLAATCVAAQRAVTFDKCEDGKDYPSFKNVTIDPCESDPCVIKRGERYNVTFYVEATSDEDSVQVTTVKQHHSDNTQINMMSTVGCSFMDVPCNVTKGEVFSGSVELKLLRFFAPGEFSYELLVRGDESVFACGKTALTAE</sequence>
<dbReference type="Gene3D" id="2.60.40.770">
    <property type="match status" value="1"/>
</dbReference>
<comment type="caution">
    <text evidence="3">The sequence shown here is derived from an EMBL/GenBank/DDBJ whole genome shotgun (WGS) entry which is preliminary data.</text>
</comment>
<dbReference type="SUPFAM" id="SSF81296">
    <property type="entry name" value="E set domains"/>
    <property type="match status" value="1"/>
</dbReference>
<dbReference type="Pfam" id="PF02221">
    <property type="entry name" value="E1_DerP2_DerF2"/>
    <property type="match status" value="1"/>
</dbReference>
<dbReference type="AlphaFoldDB" id="A0AAQ4D682"/>
<evidence type="ECO:0000256" key="1">
    <source>
        <dbReference type="SAM" id="SignalP"/>
    </source>
</evidence>
<name>A0AAQ4D682_AMBAM</name>
<feature type="domain" description="MD-2-related lipid-recognition" evidence="2">
    <location>
        <begin position="28"/>
        <end position="151"/>
    </location>
</feature>
<proteinExistence type="predicted"/>
<keyword evidence="4" id="KW-1185">Reference proteome</keyword>
<keyword evidence="1" id="KW-0732">Signal</keyword>